<dbReference type="Proteomes" id="UP000053593">
    <property type="component" value="Unassembled WGS sequence"/>
</dbReference>
<feature type="transmembrane region" description="Helical" evidence="1">
    <location>
        <begin position="36"/>
        <end position="56"/>
    </location>
</feature>
<keyword evidence="1" id="KW-0472">Membrane</keyword>
<organism evidence="2 3">
    <name type="scientific">Collybiopsis luxurians FD-317 M1</name>
    <dbReference type="NCBI Taxonomy" id="944289"/>
    <lineage>
        <taxon>Eukaryota</taxon>
        <taxon>Fungi</taxon>
        <taxon>Dikarya</taxon>
        <taxon>Basidiomycota</taxon>
        <taxon>Agaricomycotina</taxon>
        <taxon>Agaricomycetes</taxon>
        <taxon>Agaricomycetidae</taxon>
        <taxon>Agaricales</taxon>
        <taxon>Marasmiineae</taxon>
        <taxon>Omphalotaceae</taxon>
        <taxon>Collybiopsis</taxon>
        <taxon>Collybiopsis luxurians</taxon>
    </lineage>
</organism>
<reference evidence="2 3" key="1">
    <citation type="submission" date="2014-04" db="EMBL/GenBank/DDBJ databases">
        <title>Evolutionary Origins and Diversification of the Mycorrhizal Mutualists.</title>
        <authorList>
            <consortium name="DOE Joint Genome Institute"/>
            <consortium name="Mycorrhizal Genomics Consortium"/>
            <person name="Kohler A."/>
            <person name="Kuo A."/>
            <person name="Nagy L.G."/>
            <person name="Floudas D."/>
            <person name="Copeland A."/>
            <person name="Barry K.W."/>
            <person name="Cichocki N."/>
            <person name="Veneault-Fourrey C."/>
            <person name="LaButti K."/>
            <person name="Lindquist E.A."/>
            <person name="Lipzen A."/>
            <person name="Lundell T."/>
            <person name="Morin E."/>
            <person name="Murat C."/>
            <person name="Riley R."/>
            <person name="Ohm R."/>
            <person name="Sun H."/>
            <person name="Tunlid A."/>
            <person name="Henrissat B."/>
            <person name="Grigoriev I.V."/>
            <person name="Hibbett D.S."/>
            <person name="Martin F."/>
        </authorList>
    </citation>
    <scope>NUCLEOTIDE SEQUENCE [LARGE SCALE GENOMIC DNA]</scope>
    <source>
        <strain evidence="2 3">FD-317 M1</strain>
    </source>
</reference>
<keyword evidence="3" id="KW-1185">Reference proteome</keyword>
<evidence type="ECO:0000313" key="3">
    <source>
        <dbReference type="Proteomes" id="UP000053593"/>
    </source>
</evidence>
<protein>
    <submittedName>
        <fullName evidence="2">Uncharacterized protein</fullName>
    </submittedName>
</protein>
<dbReference type="InterPro" id="IPR029058">
    <property type="entry name" value="AB_hydrolase_fold"/>
</dbReference>
<dbReference type="HOGENOM" id="CLU_2277827_0_0_1"/>
<evidence type="ECO:0000256" key="1">
    <source>
        <dbReference type="SAM" id="Phobius"/>
    </source>
</evidence>
<name>A0A0D0BWW6_9AGAR</name>
<dbReference type="AlphaFoldDB" id="A0A0D0BWW6"/>
<keyword evidence="1" id="KW-0812">Transmembrane</keyword>
<keyword evidence="1" id="KW-1133">Transmembrane helix</keyword>
<gene>
    <name evidence="2" type="ORF">GYMLUDRAFT_1024073</name>
</gene>
<proteinExistence type="predicted"/>
<sequence length="102" mass="11459">MPFVKVSTSTGNIKFHYTISTPTCSNAKSINAGLPVLLFFHVIAFHNILCSLWISAQFCNTLLLRKFNLVTFDLRYHGETTCDTLPNKYEGEEAAEKTPSWG</sequence>
<dbReference type="OrthoDB" id="19657at2759"/>
<dbReference type="SUPFAM" id="SSF53474">
    <property type="entry name" value="alpha/beta-Hydrolases"/>
    <property type="match status" value="1"/>
</dbReference>
<accession>A0A0D0BWW6</accession>
<evidence type="ECO:0000313" key="2">
    <source>
        <dbReference type="EMBL" id="KIK54234.1"/>
    </source>
</evidence>
<dbReference type="EMBL" id="KN834818">
    <property type="protein sequence ID" value="KIK54234.1"/>
    <property type="molecule type" value="Genomic_DNA"/>
</dbReference>